<feature type="region of interest" description="Disordered" evidence="2">
    <location>
        <begin position="1"/>
        <end position="109"/>
    </location>
</feature>
<dbReference type="GO" id="GO:0003676">
    <property type="term" value="F:nucleic acid binding"/>
    <property type="evidence" value="ECO:0007669"/>
    <property type="project" value="InterPro"/>
</dbReference>
<dbReference type="Pfam" id="PF00098">
    <property type="entry name" value="zf-CCHC"/>
    <property type="match status" value="1"/>
</dbReference>
<gene>
    <name evidence="4" type="ORF">DS421_19g648200</name>
</gene>
<dbReference type="EMBL" id="CP031001">
    <property type="protein sequence ID" value="QHN76925.1"/>
    <property type="molecule type" value="Genomic_DNA"/>
</dbReference>
<dbReference type="Proteomes" id="UP000464620">
    <property type="component" value="Chromosome B09"/>
</dbReference>
<organism evidence="4 5">
    <name type="scientific">Arachis hypogaea</name>
    <name type="common">Peanut</name>
    <dbReference type="NCBI Taxonomy" id="3818"/>
    <lineage>
        <taxon>Eukaryota</taxon>
        <taxon>Viridiplantae</taxon>
        <taxon>Streptophyta</taxon>
        <taxon>Embryophyta</taxon>
        <taxon>Tracheophyta</taxon>
        <taxon>Spermatophyta</taxon>
        <taxon>Magnoliopsida</taxon>
        <taxon>eudicotyledons</taxon>
        <taxon>Gunneridae</taxon>
        <taxon>Pentapetalae</taxon>
        <taxon>rosids</taxon>
        <taxon>fabids</taxon>
        <taxon>Fabales</taxon>
        <taxon>Fabaceae</taxon>
        <taxon>Papilionoideae</taxon>
        <taxon>50 kb inversion clade</taxon>
        <taxon>dalbergioids sensu lato</taxon>
        <taxon>Dalbergieae</taxon>
        <taxon>Pterocarpus clade</taxon>
        <taxon>Arachis</taxon>
    </lineage>
</organism>
<feature type="domain" description="CCHC-type" evidence="3">
    <location>
        <begin position="135"/>
        <end position="148"/>
    </location>
</feature>
<dbReference type="InterPro" id="IPR001878">
    <property type="entry name" value="Znf_CCHC"/>
</dbReference>
<name>A0A6B9V7A5_ARAHY</name>
<protein>
    <recommendedName>
        <fullName evidence="3">CCHC-type domain-containing protein</fullName>
    </recommendedName>
</protein>
<feature type="compositionally biased region" description="Low complexity" evidence="2">
    <location>
        <begin position="40"/>
        <end position="49"/>
    </location>
</feature>
<keyword evidence="1" id="KW-0862">Zinc</keyword>
<evidence type="ECO:0000256" key="1">
    <source>
        <dbReference type="PROSITE-ProRule" id="PRU00047"/>
    </source>
</evidence>
<proteinExistence type="predicted"/>
<sequence length="183" mass="20701">MDGMEPQAETGNDGGNENEGGHNNVPNIGVPVGYPEQVNTGQTTGGSSQRTKVARNNLREPFTKKKENITPRSQNFKKNRFVTSHSQRQYNDRRNDNRSDLNSKGQTSAQLDDLMYSRCKGYHPNRPCRVGLGVCYKCGRPMHMSWNCSYRESRDATEPDFQTRGNYEPAVDFFLTSLPTIDM</sequence>
<feature type="compositionally biased region" description="Basic and acidic residues" evidence="2">
    <location>
        <begin position="57"/>
        <end position="69"/>
    </location>
</feature>
<dbReference type="AlphaFoldDB" id="A0A6B9V7A5"/>
<evidence type="ECO:0000313" key="4">
    <source>
        <dbReference type="EMBL" id="QHN76925.1"/>
    </source>
</evidence>
<keyword evidence="1" id="KW-0479">Metal-binding</keyword>
<feature type="compositionally biased region" description="Basic and acidic residues" evidence="2">
    <location>
        <begin position="90"/>
        <end position="101"/>
    </location>
</feature>
<evidence type="ECO:0000313" key="5">
    <source>
        <dbReference type="Proteomes" id="UP000464620"/>
    </source>
</evidence>
<evidence type="ECO:0000259" key="3">
    <source>
        <dbReference type="PROSITE" id="PS50158"/>
    </source>
</evidence>
<dbReference type="PROSITE" id="PS50158">
    <property type="entry name" value="ZF_CCHC"/>
    <property type="match status" value="1"/>
</dbReference>
<evidence type="ECO:0000256" key="2">
    <source>
        <dbReference type="SAM" id="MobiDB-lite"/>
    </source>
</evidence>
<dbReference type="GO" id="GO:0008270">
    <property type="term" value="F:zinc ion binding"/>
    <property type="evidence" value="ECO:0007669"/>
    <property type="project" value="UniProtKB-KW"/>
</dbReference>
<reference evidence="4 5" key="1">
    <citation type="submission" date="2020-01" db="EMBL/GenBank/DDBJ databases">
        <title>Genome sequence of Arachis hypogaea, cultivar Shitouqi.</title>
        <authorList>
            <person name="Zhuang W."/>
            <person name="Chen H."/>
            <person name="Varshney R."/>
            <person name="Wang D."/>
            <person name="Ming R."/>
        </authorList>
    </citation>
    <scope>NUCLEOTIDE SEQUENCE [LARGE SCALE GENOMIC DNA]</scope>
    <source>
        <tissue evidence="4">Young leaf</tissue>
    </source>
</reference>
<keyword evidence="1" id="KW-0863">Zinc-finger</keyword>
<accession>A0A6B9V7A5</accession>